<protein>
    <submittedName>
        <fullName evidence="4">GNAT family N-acetyltransferase</fullName>
        <ecNumber evidence="4">2.3.-.-</ecNumber>
    </submittedName>
</protein>
<proteinExistence type="predicted"/>
<dbReference type="SUPFAM" id="SSF55729">
    <property type="entry name" value="Acyl-CoA N-acyltransferases (Nat)"/>
    <property type="match status" value="1"/>
</dbReference>
<keyword evidence="5" id="KW-1185">Reference proteome</keyword>
<accession>A0ABW7LSA9</accession>
<sequence>MAAGLTMHIRDASEGDLEGIMLIYNDAVEHTTAIWNETLVDLANRQAWLADRTRAGYPVLVAMGEGGDVLGYASFGDWRAFEGYRHTVEHSVYVRADQRGAGLGRALMEALIARARAIGKHVMVAGIEAGNTGSIRLHEKLGFQQVGLLSEVGTKFGGWLDLAFLQLRLDQRRIPDPPPE</sequence>
<dbReference type="InterPro" id="IPR016181">
    <property type="entry name" value="Acyl_CoA_acyltransferase"/>
</dbReference>
<dbReference type="Gene3D" id="3.40.630.30">
    <property type="match status" value="1"/>
</dbReference>
<dbReference type="EC" id="2.3.-.-" evidence="4"/>
<dbReference type="GO" id="GO:0016746">
    <property type="term" value="F:acyltransferase activity"/>
    <property type="evidence" value="ECO:0007669"/>
    <property type="project" value="UniProtKB-KW"/>
</dbReference>
<name>A0ABW7LSA9_9RHOB</name>
<organism evidence="4 5">
    <name type="scientific">Paracoccus broussonetiae subsp. drimophilus</name>
    <dbReference type="NCBI Taxonomy" id="3373869"/>
    <lineage>
        <taxon>Bacteria</taxon>
        <taxon>Pseudomonadati</taxon>
        <taxon>Pseudomonadota</taxon>
        <taxon>Alphaproteobacteria</taxon>
        <taxon>Rhodobacterales</taxon>
        <taxon>Paracoccaceae</taxon>
        <taxon>Paracoccus</taxon>
        <taxon>Paracoccus broussonetiae</taxon>
    </lineage>
</organism>
<dbReference type="PANTHER" id="PTHR43072">
    <property type="entry name" value="N-ACETYLTRANSFERASE"/>
    <property type="match status" value="1"/>
</dbReference>
<evidence type="ECO:0000259" key="3">
    <source>
        <dbReference type="PROSITE" id="PS51186"/>
    </source>
</evidence>
<evidence type="ECO:0000256" key="1">
    <source>
        <dbReference type="ARBA" id="ARBA00022679"/>
    </source>
</evidence>
<dbReference type="Pfam" id="PF00583">
    <property type="entry name" value="Acetyltransf_1"/>
    <property type="match status" value="1"/>
</dbReference>
<gene>
    <name evidence="4" type="ORF">ACHFJ0_20160</name>
</gene>
<keyword evidence="1 4" id="KW-0808">Transferase</keyword>
<reference evidence="4 5" key="1">
    <citation type="submission" date="2024-10" db="EMBL/GenBank/DDBJ databases">
        <title>Paracoccus drimophilus sp. nov., a novel bacterium from corn roots in Hunan.</title>
        <authorList>
            <person name="Li X."/>
        </authorList>
    </citation>
    <scope>NUCLEOTIDE SEQUENCE [LARGE SCALE GENOMIC DNA]</scope>
    <source>
        <strain evidence="4 5">NGMCC 1.201697</strain>
    </source>
</reference>
<dbReference type="RefSeq" id="WP_395135567.1">
    <property type="nucleotide sequence ID" value="NZ_JBIMPR010000018.1"/>
</dbReference>
<evidence type="ECO:0000313" key="5">
    <source>
        <dbReference type="Proteomes" id="UP001609376"/>
    </source>
</evidence>
<keyword evidence="2 4" id="KW-0012">Acyltransferase</keyword>
<dbReference type="InterPro" id="IPR000182">
    <property type="entry name" value="GNAT_dom"/>
</dbReference>
<dbReference type="EMBL" id="JBIMPR010000018">
    <property type="protein sequence ID" value="MFH5776563.1"/>
    <property type="molecule type" value="Genomic_DNA"/>
</dbReference>
<evidence type="ECO:0000313" key="4">
    <source>
        <dbReference type="EMBL" id="MFH5776563.1"/>
    </source>
</evidence>
<evidence type="ECO:0000256" key="2">
    <source>
        <dbReference type="ARBA" id="ARBA00023315"/>
    </source>
</evidence>
<dbReference type="PROSITE" id="PS51186">
    <property type="entry name" value="GNAT"/>
    <property type="match status" value="1"/>
</dbReference>
<feature type="domain" description="N-acetyltransferase" evidence="3">
    <location>
        <begin position="7"/>
        <end position="170"/>
    </location>
</feature>
<dbReference type="CDD" id="cd04301">
    <property type="entry name" value="NAT_SF"/>
    <property type="match status" value="1"/>
</dbReference>
<comment type="caution">
    <text evidence="4">The sequence shown here is derived from an EMBL/GenBank/DDBJ whole genome shotgun (WGS) entry which is preliminary data.</text>
</comment>
<dbReference type="PANTHER" id="PTHR43072:SF23">
    <property type="entry name" value="UPF0039 PROTEIN C11D3.02C"/>
    <property type="match status" value="1"/>
</dbReference>
<dbReference type="Proteomes" id="UP001609376">
    <property type="component" value="Unassembled WGS sequence"/>
</dbReference>